<feature type="transmembrane region" description="Helical" evidence="2">
    <location>
        <begin position="161"/>
        <end position="182"/>
    </location>
</feature>
<gene>
    <name evidence="3" type="ORF">L9F63_023324</name>
</gene>
<proteinExistence type="inferred from homology"/>
<dbReference type="NCBIfam" id="TIGR00806">
    <property type="entry name" value="rfc"/>
    <property type="match status" value="1"/>
</dbReference>
<organism evidence="3 4">
    <name type="scientific">Diploptera punctata</name>
    <name type="common">Pacific beetle cockroach</name>
    <dbReference type="NCBI Taxonomy" id="6984"/>
    <lineage>
        <taxon>Eukaryota</taxon>
        <taxon>Metazoa</taxon>
        <taxon>Ecdysozoa</taxon>
        <taxon>Arthropoda</taxon>
        <taxon>Hexapoda</taxon>
        <taxon>Insecta</taxon>
        <taxon>Pterygota</taxon>
        <taxon>Neoptera</taxon>
        <taxon>Polyneoptera</taxon>
        <taxon>Dictyoptera</taxon>
        <taxon>Blattodea</taxon>
        <taxon>Blaberoidea</taxon>
        <taxon>Blaberidae</taxon>
        <taxon>Diplopterinae</taxon>
        <taxon>Diploptera</taxon>
    </lineage>
</organism>
<evidence type="ECO:0000313" key="4">
    <source>
        <dbReference type="Proteomes" id="UP001233999"/>
    </source>
</evidence>
<dbReference type="Gene3D" id="1.20.1250.20">
    <property type="entry name" value="MFS general substrate transporter like domains"/>
    <property type="match status" value="1"/>
</dbReference>
<feature type="transmembrane region" description="Helical" evidence="2">
    <location>
        <begin position="398"/>
        <end position="421"/>
    </location>
</feature>
<evidence type="ECO:0008006" key="5">
    <source>
        <dbReference type="Google" id="ProtNLM"/>
    </source>
</evidence>
<evidence type="ECO:0000256" key="1">
    <source>
        <dbReference type="ARBA" id="ARBA00005773"/>
    </source>
</evidence>
<dbReference type="InterPro" id="IPR002666">
    <property type="entry name" value="Folate_carrier"/>
</dbReference>
<feature type="transmembrane region" description="Helical" evidence="2">
    <location>
        <begin position="349"/>
        <end position="377"/>
    </location>
</feature>
<dbReference type="PANTHER" id="PTHR10686">
    <property type="entry name" value="FOLATE TRANSPORTER"/>
    <property type="match status" value="1"/>
</dbReference>
<name>A0AAD7ZKF7_DIPPU</name>
<dbReference type="InterPro" id="IPR036259">
    <property type="entry name" value="MFS_trans_sf"/>
</dbReference>
<keyword evidence="2" id="KW-1133">Transmembrane helix</keyword>
<feature type="transmembrane region" description="Helical" evidence="2">
    <location>
        <begin position="103"/>
        <end position="121"/>
    </location>
</feature>
<comment type="caution">
    <text evidence="3">The sequence shown here is derived from an EMBL/GenBank/DDBJ whole genome shotgun (WGS) entry which is preliminary data.</text>
</comment>
<protein>
    <recommendedName>
        <fullName evidence="5">Thiamine transporter 2</fullName>
    </recommendedName>
</protein>
<dbReference type="GO" id="GO:0090482">
    <property type="term" value="F:vitamin transmembrane transporter activity"/>
    <property type="evidence" value="ECO:0007669"/>
    <property type="project" value="InterPro"/>
</dbReference>
<dbReference type="Pfam" id="PF01770">
    <property type="entry name" value="Folate_carrier"/>
    <property type="match status" value="1"/>
</dbReference>
<feature type="transmembrane region" description="Helical" evidence="2">
    <location>
        <begin position="441"/>
        <end position="459"/>
    </location>
</feature>
<dbReference type="PIRSF" id="PIRSF028739">
    <property type="entry name" value="Folate_carrier"/>
    <property type="match status" value="1"/>
</dbReference>
<evidence type="ECO:0000313" key="3">
    <source>
        <dbReference type="EMBL" id="KAJ9581498.1"/>
    </source>
</evidence>
<sequence>MEAWLKYSFFLCVFGLVKEFRPSEPFVTHYLTDARWKNFTDKDIQSIFSLGTYACLIESVFVFLLTDLLRYKPVIVLDGLFAIIAYILIIWGETRFQMQVMEVFYSFFIAAEVAYYTYIYAQVDTEHYQKVTSHTRAAYLFGRALCGIVAQILVWTDAMDYYQLNFLTLGAVSFATVWALFIPNVKHSIYFHRNNNRNKPEGIDNLGMSVIDDEAKINVPSNYRTIKNTSEVPNNNIFTKTKEENKMTFCARSKMAFSYLWDDFKTAYTNIYVLKWSLWWAFATCGFFQVLNYVQLIWKDVSENSHEKLQNGIVEAAYTLIGGATSLGCGWLRFNWQVLGESTLALCSIIQGILLIIIATADTLAVEYICYVSYGVLHHTMKTIANAEISKNVRKDSHGLILGVNTFMALAFQTVFTFIVVDTEGPLALSPELQFKTYGGYYLVLGSLFDSFMFLKIFLNF</sequence>
<dbReference type="PANTHER" id="PTHR10686:SF18">
    <property type="entry name" value="IP11787P-RELATED"/>
    <property type="match status" value="1"/>
</dbReference>
<feature type="transmembrane region" description="Helical" evidence="2">
    <location>
        <begin position="278"/>
        <end position="298"/>
    </location>
</feature>
<feature type="non-terminal residue" evidence="3">
    <location>
        <position position="461"/>
    </location>
</feature>
<keyword evidence="2" id="KW-0812">Transmembrane</keyword>
<feature type="transmembrane region" description="Helical" evidence="2">
    <location>
        <begin position="73"/>
        <end position="91"/>
    </location>
</feature>
<dbReference type="SUPFAM" id="SSF103473">
    <property type="entry name" value="MFS general substrate transporter"/>
    <property type="match status" value="1"/>
</dbReference>
<keyword evidence="4" id="KW-1185">Reference proteome</keyword>
<dbReference type="GO" id="GO:0005886">
    <property type="term" value="C:plasma membrane"/>
    <property type="evidence" value="ECO:0007669"/>
    <property type="project" value="TreeGrafter"/>
</dbReference>
<keyword evidence="2" id="KW-0472">Membrane</keyword>
<reference evidence="3" key="2">
    <citation type="submission" date="2023-05" db="EMBL/GenBank/DDBJ databases">
        <authorList>
            <person name="Fouks B."/>
        </authorList>
    </citation>
    <scope>NUCLEOTIDE SEQUENCE</scope>
    <source>
        <strain evidence="3">Stay&amp;Tobe</strain>
        <tissue evidence="3">Testes</tissue>
    </source>
</reference>
<comment type="similarity">
    <text evidence="1">Belongs to the reduced folate carrier (RFC) transporter (TC 2.A.48) family.</text>
</comment>
<reference evidence="3" key="1">
    <citation type="journal article" date="2023" name="IScience">
        <title>Live-bearing cockroach genome reveals convergent evolutionary mechanisms linked to viviparity in insects and beyond.</title>
        <authorList>
            <person name="Fouks B."/>
            <person name="Harrison M.C."/>
            <person name="Mikhailova A.A."/>
            <person name="Marchal E."/>
            <person name="English S."/>
            <person name="Carruthers M."/>
            <person name="Jennings E.C."/>
            <person name="Chiamaka E.L."/>
            <person name="Frigard R.A."/>
            <person name="Pippel M."/>
            <person name="Attardo G.M."/>
            <person name="Benoit J.B."/>
            <person name="Bornberg-Bauer E."/>
            <person name="Tobe S.S."/>
        </authorList>
    </citation>
    <scope>NUCLEOTIDE SEQUENCE</scope>
    <source>
        <strain evidence="3">Stay&amp;Tobe</strain>
    </source>
</reference>
<accession>A0AAD7ZKF7</accession>
<evidence type="ECO:0000256" key="2">
    <source>
        <dbReference type="SAM" id="Phobius"/>
    </source>
</evidence>
<dbReference type="AlphaFoldDB" id="A0AAD7ZKF7"/>
<dbReference type="Proteomes" id="UP001233999">
    <property type="component" value="Unassembled WGS sequence"/>
</dbReference>
<feature type="transmembrane region" description="Helical" evidence="2">
    <location>
        <begin position="46"/>
        <end position="66"/>
    </location>
</feature>
<feature type="transmembrane region" description="Helical" evidence="2">
    <location>
        <begin position="137"/>
        <end position="155"/>
    </location>
</feature>
<dbReference type="EMBL" id="JASPKZ010007909">
    <property type="protein sequence ID" value="KAJ9581498.1"/>
    <property type="molecule type" value="Genomic_DNA"/>
</dbReference>